<dbReference type="SUPFAM" id="SSF46689">
    <property type="entry name" value="Homeodomain-like"/>
    <property type="match status" value="1"/>
</dbReference>
<sequence>MPRKRDRITEKCQWSLDALDQCFPTWGNRVNDGGISVHKASQEFNIPYSTLQKRYRKPEQSNPRLGRKSVFSPAQE</sequence>
<evidence type="ECO:0000256" key="1">
    <source>
        <dbReference type="ARBA" id="ARBA00004123"/>
    </source>
</evidence>
<dbReference type="Proteomes" id="UP001153954">
    <property type="component" value="Unassembled WGS sequence"/>
</dbReference>
<comment type="caution">
    <text evidence="4">The sequence shown here is derived from an EMBL/GenBank/DDBJ whole genome shotgun (WGS) entry which is preliminary data.</text>
</comment>
<dbReference type="Pfam" id="PF05225">
    <property type="entry name" value="HTH_psq"/>
    <property type="match status" value="1"/>
</dbReference>
<feature type="domain" description="HTH psq-type" evidence="3">
    <location>
        <begin position="32"/>
        <end position="57"/>
    </location>
</feature>
<dbReference type="InterPro" id="IPR007889">
    <property type="entry name" value="HTH_Psq"/>
</dbReference>
<dbReference type="EMBL" id="CAKOGL010000022">
    <property type="protein sequence ID" value="CAH2100243.1"/>
    <property type="molecule type" value="Genomic_DNA"/>
</dbReference>
<reference evidence="4" key="1">
    <citation type="submission" date="2022-03" db="EMBL/GenBank/DDBJ databases">
        <authorList>
            <person name="Tunstrom K."/>
        </authorList>
    </citation>
    <scope>NUCLEOTIDE SEQUENCE</scope>
</reference>
<evidence type="ECO:0000259" key="3">
    <source>
        <dbReference type="Pfam" id="PF05225"/>
    </source>
</evidence>
<dbReference type="AlphaFoldDB" id="A0AAU9UM67"/>
<proteinExistence type="predicted"/>
<organism evidence="4 5">
    <name type="scientific">Euphydryas editha</name>
    <name type="common">Edith's checkerspot</name>
    <dbReference type="NCBI Taxonomy" id="104508"/>
    <lineage>
        <taxon>Eukaryota</taxon>
        <taxon>Metazoa</taxon>
        <taxon>Ecdysozoa</taxon>
        <taxon>Arthropoda</taxon>
        <taxon>Hexapoda</taxon>
        <taxon>Insecta</taxon>
        <taxon>Pterygota</taxon>
        <taxon>Neoptera</taxon>
        <taxon>Endopterygota</taxon>
        <taxon>Lepidoptera</taxon>
        <taxon>Glossata</taxon>
        <taxon>Ditrysia</taxon>
        <taxon>Papilionoidea</taxon>
        <taxon>Nymphalidae</taxon>
        <taxon>Nymphalinae</taxon>
        <taxon>Euphydryas</taxon>
    </lineage>
</organism>
<comment type="subcellular location">
    <subcellularLocation>
        <location evidence="1">Nucleus</location>
    </subcellularLocation>
</comment>
<protein>
    <recommendedName>
        <fullName evidence="3">HTH psq-type domain-containing protein</fullName>
    </recommendedName>
</protein>
<keyword evidence="5" id="KW-1185">Reference proteome</keyword>
<dbReference type="GO" id="GO:0005634">
    <property type="term" value="C:nucleus"/>
    <property type="evidence" value="ECO:0007669"/>
    <property type="project" value="UniProtKB-SubCell"/>
</dbReference>
<gene>
    <name evidence="4" type="ORF">EEDITHA_LOCUS15134</name>
</gene>
<name>A0AAU9UM67_EUPED</name>
<feature type="region of interest" description="Disordered" evidence="2">
    <location>
        <begin position="49"/>
        <end position="76"/>
    </location>
</feature>
<accession>A0AAU9UM67</accession>
<dbReference type="InterPro" id="IPR009057">
    <property type="entry name" value="Homeodomain-like_sf"/>
</dbReference>
<evidence type="ECO:0000256" key="2">
    <source>
        <dbReference type="SAM" id="MobiDB-lite"/>
    </source>
</evidence>
<evidence type="ECO:0000313" key="5">
    <source>
        <dbReference type="Proteomes" id="UP001153954"/>
    </source>
</evidence>
<evidence type="ECO:0000313" key="4">
    <source>
        <dbReference type="EMBL" id="CAH2100243.1"/>
    </source>
</evidence>
<dbReference type="GO" id="GO:0003677">
    <property type="term" value="F:DNA binding"/>
    <property type="evidence" value="ECO:0007669"/>
    <property type="project" value="InterPro"/>
</dbReference>
<dbReference type="Gene3D" id="1.10.10.60">
    <property type="entry name" value="Homeodomain-like"/>
    <property type="match status" value="1"/>
</dbReference>